<dbReference type="GO" id="GO:0006353">
    <property type="term" value="P:DNA-templated transcription termination"/>
    <property type="evidence" value="ECO:0007669"/>
    <property type="project" value="UniProtKB-KW"/>
</dbReference>
<dbReference type="PANTHER" id="PTHR13068:SF103">
    <property type="entry name" value="MITOCHONDRIAL TRANSCRIPTION TERMINATION FACTOR FAMILY PROTEIN"/>
    <property type="match status" value="1"/>
</dbReference>
<dbReference type="AlphaFoldDB" id="A0A4Y7IY56"/>
<evidence type="ECO:0000259" key="4">
    <source>
        <dbReference type="PROSITE" id="PS50202"/>
    </source>
</evidence>
<name>A0A4Y7IY56_PAPSO</name>
<dbReference type="PROSITE" id="PS50202">
    <property type="entry name" value="MSP"/>
    <property type="match status" value="1"/>
</dbReference>
<evidence type="ECO:0000256" key="3">
    <source>
        <dbReference type="ARBA" id="ARBA00022946"/>
    </source>
</evidence>
<dbReference type="STRING" id="3469.A0A4Y7IY56"/>
<dbReference type="SMART" id="SM00733">
    <property type="entry name" value="Mterf"/>
    <property type="match status" value="6"/>
</dbReference>
<dbReference type="InterPro" id="IPR003690">
    <property type="entry name" value="MTERF"/>
</dbReference>
<dbReference type="Gramene" id="RZC52651">
    <property type="protein sequence ID" value="RZC52651"/>
    <property type="gene ID" value="C5167_021076"/>
</dbReference>
<accession>A0A4Y7IY56</accession>
<keyword evidence="2" id="KW-0805">Transcription regulation</keyword>
<dbReference type="InterPro" id="IPR000535">
    <property type="entry name" value="MSP_dom"/>
</dbReference>
<sequence length="644" mass="73759">MILRRIIPRGVRAFLNANLYYVTPISSVEPLENFNLVKKHCFDTGGYSYMSSKSQSSSIANRASKAACNDAQGVLFDYLHYTRNLQYNDSEHISKNSPIFLQSLISKVDNDKNISQALTKYLRYHPINEFEPFFESLGLAPSEFTSLLPRDLMFLGDEEILLDNYHVLCNYGISRDKIGQMYKEANEIFGFDHGVLAAKLRAYEEEMGLSRPTIIALVTCYPTLLTGIVDQDFVQFLEKLDSFGVLSCRWIRGYLSDGNTYSWNKMLVMMEFLEEMGFKKLEIGSLFDKNPDFLFEDSGNKIYKLVALLLKIGLSAEIILSLFLRHSLLLAGNFTENLSGALHFLSEIKMETEDIAMIIRSHTHALGCCSLKKQPRTVLSQLNISPQKLCEIIKEDPQKLIAFAAKKRDTGGHQHLREKTTFLLSIGYVENTEDFIKALKEFRGKGDQLQERFDYLVNAGLDHHDVCKMIKSAPFVLEQTKDVIETKIKLLADHLGKPLQYLVAHPKYFSYDVERIKLRFSMHTWLREEGLITKRSSFYSILWPSDVQFVKLYVNLDSEGPAVWERLKEQLSSNVEFSVEVNNLDWNHLVVEFELRNQPQEYQTRSFAAKMGRFVVTVQKVDPPNGIATPNKRVAVTVKITVDT</sequence>
<protein>
    <recommendedName>
        <fullName evidence="4">MSP domain-containing protein</fullName>
    </recommendedName>
</protein>
<dbReference type="Pfam" id="PF02536">
    <property type="entry name" value="mTERF"/>
    <property type="match status" value="2"/>
</dbReference>
<dbReference type="PANTHER" id="PTHR13068">
    <property type="entry name" value="CGI-12 PROTEIN-RELATED"/>
    <property type="match status" value="1"/>
</dbReference>
<keyword evidence="6" id="KW-1185">Reference proteome</keyword>
<dbReference type="InterPro" id="IPR038538">
    <property type="entry name" value="MTERF_sf"/>
</dbReference>
<dbReference type="OMA" id="LHCTRSF"/>
<dbReference type="EMBL" id="CM010716">
    <property type="protein sequence ID" value="RZC52651.1"/>
    <property type="molecule type" value="Genomic_DNA"/>
</dbReference>
<dbReference type="GO" id="GO:0003676">
    <property type="term" value="F:nucleic acid binding"/>
    <property type="evidence" value="ECO:0007669"/>
    <property type="project" value="InterPro"/>
</dbReference>
<organism evidence="5 6">
    <name type="scientific">Papaver somniferum</name>
    <name type="common">Opium poppy</name>
    <dbReference type="NCBI Taxonomy" id="3469"/>
    <lineage>
        <taxon>Eukaryota</taxon>
        <taxon>Viridiplantae</taxon>
        <taxon>Streptophyta</taxon>
        <taxon>Embryophyta</taxon>
        <taxon>Tracheophyta</taxon>
        <taxon>Spermatophyta</taxon>
        <taxon>Magnoliopsida</taxon>
        <taxon>Ranunculales</taxon>
        <taxon>Papaveraceae</taxon>
        <taxon>Papaveroideae</taxon>
        <taxon>Papaver</taxon>
    </lineage>
</organism>
<dbReference type="Gene3D" id="1.25.70.10">
    <property type="entry name" value="Transcription termination factor 3, mitochondrial"/>
    <property type="match status" value="2"/>
</dbReference>
<keyword evidence="3" id="KW-0809">Transit peptide</keyword>
<evidence type="ECO:0000256" key="2">
    <source>
        <dbReference type="ARBA" id="ARBA00022472"/>
    </source>
</evidence>
<dbReference type="FunFam" id="1.25.70.10:FF:000019">
    <property type="entry name" value="mTERF family protein"/>
    <property type="match status" value="1"/>
</dbReference>
<reference evidence="5 6" key="1">
    <citation type="journal article" date="2018" name="Science">
        <title>The opium poppy genome and morphinan production.</title>
        <authorList>
            <person name="Guo L."/>
            <person name="Winzer T."/>
            <person name="Yang X."/>
            <person name="Li Y."/>
            <person name="Ning Z."/>
            <person name="He Z."/>
            <person name="Teodor R."/>
            <person name="Lu Y."/>
            <person name="Bowser T.A."/>
            <person name="Graham I.A."/>
            <person name="Ye K."/>
        </authorList>
    </citation>
    <scope>NUCLEOTIDE SEQUENCE [LARGE SCALE GENOMIC DNA]</scope>
    <source>
        <strain evidence="6">cv. HN1</strain>
        <tissue evidence="5">Leaves</tissue>
    </source>
</reference>
<evidence type="ECO:0000256" key="1">
    <source>
        <dbReference type="ARBA" id="ARBA00007692"/>
    </source>
</evidence>
<evidence type="ECO:0000313" key="6">
    <source>
        <dbReference type="Proteomes" id="UP000316621"/>
    </source>
</evidence>
<comment type="similarity">
    <text evidence="1">Belongs to the mTERF family.</text>
</comment>
<feature type="domain" description="MSP" evidence="4">
    <location>
        <begin position="566"/>
        <end position="644"/>
    </location>
</feature>
<proteinExistence type="inferred from homology"/>
<gene>
    <name evidence="5" type="ORF">C5167_021076</name>
</gene>
<keyword evidence="2" id="KW-0804">Transcription</keyword>
<dbReference type="Proteomes" id="UP000316621">
    <property type="component" value="Chromosome 2"/>
</dbReference>
<evidence type="ECO:0000313" key="5">
    <source>
        <dbReference type="EMBL" id="RZC52651.1"/>
    </source>
</evidence>
<keyword evidence="2" id="KW-0806">Transcription termination</keyword>